<keyword evidence="5 6" id="KW-0472">Membrane</keyword>
<sequence length="319" mass="33246">MNAPELKAHALRQFLMDQGVLLAFIALLIFLAFVAPHFVSTNNFFSILTDAAPLVLLALSELMVMLVAGIDLSVGAVAGLTGALAATMMLLGFPWPLALFLALLAATSAGLLQGVVINYLHITDFIATLAGLSIFSSLTLIVTNGEPMNINDNGFNAIGESHILGIPDQVWIAGLMVIVVALFLGLSASGAYLYAIGGNRVAAYRAGIRVRRLRSLAYAFSGFSAGLAGVIFAAQLATADPNAGRGDELPAIAAAVIGGVYLFGGRGTVWGVLLGALLLSTILDGLVLLNISPFYTELVEGVVILLAVMLGYLKKRSTV</sequence>
<feature type="transmembrane region" description="Helical" evidence="6">
    <location>
        <begin position="170"/>
        <end position="195"/>
    </location>
</feature>
<dbReference type="CDD" id="cd06579">
    <property type="entry name" value="TM_PBP1_transp_AraH_like"/>
    <property type="match status" value="1"/>
</dbReference>
<feature type="transmembrane region" description="Helical" evidence="6">
    <location>
        <begin position="45"/>
        <end position="67"/>
    </location>
</feature>
<keyword evidence="3 6" id="KW-0812">Transmembrane</keyword>
<accession>A0A1C2I392</accession>
<evidence type="ECO:0000256" key="5">
    <source>
        <dbReference type="ARBA" id="ARBA00023136"/>
    </source>
</evidence>
<feature type="transmembrane region" description="Helical" evidence="6">
    <location>
        <begin position="249"/>
        <end position="264"/>
    </location>
</feature>
<evidence type="ECO:0000313" key="8">
    <source>
        <dbReference type="Proteomes" id="UP000094893"/>
    </source>
</evidence>
<evidence type="ECO:0000256" key="3">
    <source>
        <dbReference type="ARBA" id="ARBA00022692"/>
    </source>
</evidence>
<feature type="transmembrane region" description="Helical" evidence="6">
    <location>
        <begin position="74"/>
        <end position="93"/>
    </location>
</feature>
<evidence type="ECO:0000256" key="1">
    <source>
        <dbReference type="ARBA" id="ARBA00004651"/>
    </source>
</evidence>
<dbReference type="InterPro" id="IPR001851">
    <property type="entry name" value="ABC_transp_permease"/>
</dbReference>
<comment type="subcellular location">
    <subcellularLocation>
        <location evidence="1">Cell membrane</location>
        <topology evidence="1">Multi-pass membrane protein</topology>
    </subcellularLocation>
</comment>
<protein>
    <submittedName>
        <fullName evidence="7">Inner-membrane translocator</fullName>
    </submittedName>
</protein>
<evidence type="ECO:0000256" key="4">
    <source>
        <dbReference type="ARBA" id="ARBA00022989"/>
    </source>
</evidence>
<feature type="transmembrane region" description="Helical" evidence="6">
    <location>
        <begin position="99"/>
        <end position="120"/>
    </location>
</feature>
<dbReference type="Pfam" id="PF02653">
    <property type="entry name" value="BPD_transp_2"/>
    <property type="match status" value="1"/>
</dbReference>
<organism evidence="7 8">
    <name type="scientific">Acidithiobacillus thiooxidans</name>
    <name type="common">Thiobacillus thiooxidans</name>
    <dbReference type="NCBI Taxonomy" id="930"/>
    <lineage>
        <taxon>Bacteria</taxon>
        <taxon>Pseudomonadati</taxon>
        <taxon>Pseudomonadota</taxon>
        <taxon>Acidithiobacillia</taxon>
        <taxon>Acidithiobacillales</taxon>
        <taxon>Acidithiobacillaceae</taxon>
        <taxon>Acidithiobacillus</taxon>
    </lineage>
</organism>
<keyword evidence="4 6" id="KW-1133">Transmembrane helix</keyword>
<feature type="transmembrane region" description="Helical" evidence="6">
    <location>
        <begin position="20"/>
        <end position="39"/>
    </location>
</feature>
<dbReference type="PANTHER" id="PTHR32196:SF72">
    <property type="entry name" value="RIBOSE IMPORT PERMEASE PROTEIN RBSC"/>
    <property type="match status" value="1"/>
</dbReference>
<feature type="transmembrane region" description="Helical" evidence="6">
    <location>
        <begin position="216"/>
        <end position="237"/>
    </location>
</feature>
<dbReference type="RefSeq" id="WP_024893130.1">
    <property type="nucleotide sequence ID" value="NZ_LWRZ01000006.1"/>
</dbReference>
<keyword evidence="2" id="KW-1003">Cell membrane</keyword>
<evidence type="ECO:0000313" key="7">
    <source>
        <dbReference type="EMBL" id="OCX70439.1"/>
    </source>
</evidence>
<dbReference type="eggNOG" id="COG1172">
    <property type="taxonomic scope" value="Bacteria"/>
</dbReference>
<dbReference type="EMBL" id="LWSA01000197">
    <property type="protein sequence ID" value="OCX70439.1"/>
    <property type="molecule type" value="Genomic_DNA"/>
</dbReference>
<evidence type="ECO:0000256" key="6">
    <source>
        <dbReference type="SAM" id="Phobius"/>
    </source>
</evidence>
<proteinExistence type="predicted"/>
<gene>
    <name evidence="7" type="ORF">A6P07_14220</name>
</gene>
<dbReference type="PANTHER" id="PTHR32196">
    <property type="entry name" value="ABC TRANSPORTER PERMEASE PROTEIN YPHD-RELATED-RELATED"/>
    <property type="match status" value="1"/>
</dbReference>
<dbReference type="Proteomes" id="UP000094893">
    <property type="component" value="Unassembled WGS sequence"/>
</dbReference>
<feature type="transmembrane region" description="Helical" evidence="6">
    <location>
        <begin position="125"/>
        <end position="143"/>
    </location>
</feature>
<dbReference type="AlphaFoldDB" id="A0A1C2I392"/>
<evidence type="ECO:0000256" key="2">
    <source>
        <dbReference type="ARBA" id="ARBA00022475"/>
    </source>
</evidence>
<reference evidence="7 8" key="1">
    <citation type="journal article" date="2016" name="Int. J. Mol. Sci.">
        <title>Comparative genomics of the extreme acidophile Acidithiobacillus thiooxidans reveals intraspecific divergence and niche adaptation.</title>
        <authorList>
            <person name="Zhang X."/>
            <person name="Feng X."/>
            <person name="Tao J."/>
            <person name="Ma L."/>
            <person name="Xiao Y."/>
            <person name="Liang Y."/>
            <person name="Liu X."/>
            <person name="Yin H."/>
        </authorList>
    </citation>
    <scope>NUCLEOTIDE SEQUENCE [LARGE SCALE GENOMIC DNA]</scope>
    <source>
        <strain evidence="7 8">A02</strain>
    </source>
</reference>
<feature type="transmembrane region" description="Helical" evidence="6">
    <location>
        <begin position="294"/>
        <end position="313"/>
    </location>
</feature>
<dbReference type="GO" id="GO:0022857">
    <property type="term" value="F:transmembrane transporter activity"/>
    <property type="evidence" value="ECO:0007669"/>
    <property type="project" value="InterPro"/>
</dbReference>
<name>A0A1C2I392_ACITH</name>
<dbReference type="STRING" id="930.GCA_002079865_02927"/>
<dbReference type="GO" id="GO:0005886">
    <property type="term" value="C:plasma membrane"/>
    <property type="evidence" value="ECO:0007669"/>
    <property type="project" value="UniProtKB-SubCell"/>
</dbReference>
<comment type="caution">
    <text evidence="7">The sequence shown here is derived from an EMBL/GenBank/DDBJ whole genome shotgun (WGS) entry which is preliminary data.</text>
</comment>